<proteinExistence type="predicted"/>
<feature type="signal peptide" evidence="2">
    <location>
        <begin position="1"/>
        <end position="16"/>
    </location>
</feature>
<organism evidence="3 4">
    <name type="scientific">Aeromicrobium flavum</name>
    <dbReference type="NCBI Taxonomy" id="416568"/>
    <lineage>
        <taxon>Bacteria</taxon>
        <taxon>Bacillati</taxon>
        <taxon>Actinomycetota</taxon>
        <taxon>Actinomycetes</taxon>
        <taxon>Propionibacteriales</taxon>
        <taxon>Nocardioidaceae</taxon>
        <taxon>Aeromicrobium</taxon>
    </lineage>
</organism>
<evidence type="ECO:0000313" key="4">
    <source>
        <dbReference type="Proteomes" id="UP000321769"/>
    </source>
</evidence>
<dbReference type="RefSeq" id="WP_146826299.1">
    <property type="nucleotide sequence ID" value="NZ_BAAAYQ010000001.1"/>
</dbReference>
<feature type="chain" id="PRO_5039486776" description="Lipoprotein" evidence="2">
    <location>
        <begin position="17"/>
        <end position="231"/>
    </location>
</feature>
<dbReference type="OrthoDB" id="3784097at2"/>
<keyword evidence="4" id="KW-1185">Reference proteome</keyword>
<keyword evidence="2" id="KW-0732">Signal</keyword>
<dbReference type="Proteomes" id="UP000321769">
    <property type="component" value="Unassembled WGS sequence"/>
</dbReference>
<evidence type="ECO:0000256" key="2">
    <source>
        <dbReference type="SAM" id="SignalP"/>
    </source>
</evidence>
<evidence type="ECO:0000256" key="1">
    <source>
        <dbReference type="SAM" id="MobiDB-lite"/>
    </source>
</evidence>
<evidence type="ECO:0000313" key="3">
    <source>
        <dbReference type="EMBL" id="GEO88792.1"/>
    </source>
</evidence>
<comment type="caution">
    <text evidence="3">The sequence shown here is derived from an EMBL/GenBank/DDBJ whole genome shotgun (WGS) entry which is preliminary data.</text>
</comment>
<evidence type="ECO:0008006" key="5">
    <source>
        <dbReference type="Google" id="ProtNLM"/>
    </source>
</evidence>
<sequence length="231" mass="24059">MNRKIAAALVAASVVAGIGAGFTARQWDARPASAAVREDATSAPTTAPTKGSDLQAARSDRRGPSWSPADPIGPDGEALAIGDVVPGAIEPILVGTPVDDAVATGLVERDDSGKVCEGTRYVWAGDLADGFDLQVRPDGTIASLGMRKDGAETAQGISVGNSYGFLRRAYGTALSDPEEAGYSQTGLFVREGSRWIGFLFDENPERLSDGARITMVEVTEGDKPSLMRDGC</sequence>
<reference evidence="3 4" key="1">
    <citation type="submission" date="2019-07" db="EMBL/GenBank/DDBJ databases">
        <title>Whole genome shotgun sequence of Aeromicrobium flavum NBRC 107625.</title>
        <authorList>
            <person name="Hosoyama A."/>
            <person name="Uohara A."/>
            <person name="Ohji S."/>
            <person name="Ichikawa N."/>
        </authorList>
    </citation>
    <scope>NUCLEOTIDE SEQUENCE [LARGE SCALE GENOMIC DNA]</scope>
    <source>
        <strain evidence="3 4">NBRC 107625</strain>
    </source>
</reference>
<feature type="region of interest" description="Disordered" evidence="1">
    <location>
        <begin position="31"/>
        <end position="77"/>
    </location>
</feature>
<name>A0A512HTK8_9ACTN</name>
<accession>A0A512HTK8</accession>
<protein>
    <recommendedName>
        <fullName evidence="5">Lipoprotein</fullName>
    </recommendedName>
</protein>
<dbReference type="AlphaFoldDB" id="A0A512HTK8"/>
<dbReference type="EMBL" id="BJZQ01000004">
    <property type="protein sequence ID" value="GEO88792.1"/>
    <property type="molecule type" value="Genomic_DNA"/>
</dbReference>
<gene>
    <name evidence="3" type="ORF">AFL01nite_11190</name>
</gene>